<dbReference type="PANTHER" id="PTHR43022">
    <property type="entry name" value="PROTEIN SMF"/>
    <property type="match status" value="1"/>
</dbReference>
<dbReference type="PANTHER" id="PTHR43022:SF1">
    <property type="entry name" value="PROTEIN SMF"/>
    <property type="match status" value="1"/>
</dbReference>
<evidence type="ECO:0000256" key="1">
    <source>
        <dbReference type="ARBA" id="ARBA00006525"/>
    </source>
</evidence>
<evidence type="ECO:0000313" key="5">
    <source>
        <dbReference type="Proteomes" id="UP000191901"/>
    </source>
</evidence>
<dbReference type="GO" id="GO:0009294">
    <property type="term" value="P:DNA-mediated transformation"/>
    <property type="evidence" value="ECO:0007669"/>
    <property type="project" value="InterPro"/>
</dbReference>
<keyword evidence="2" id="KW-0175">Coiled coil</keyword>
<dbReference type="InterPro" id="IPR003488">
    <property type="entry name" value="DprA"/>
</dbReference>
<feature type="coiled-coil region" evidence="2">
    <location>
        <begin position="327"/>
        <end position="357"/>
    </location>
</feature>
<dbReference type="STRING" id="1641165.XM38_15750"/>
<dbReference type="AlphaFoldDB" id="A0A1Z3HGB7"/>
<protein>
    <submittedName>
        <fullName evidence="4">DNA-processing protein A</fullName>
    </submittedName>
</protein>
<dbReference type="Pfam" id="PF02481">
    <property type="entry name" value="DNA_processg_A"/>
    <property type="match status" value="1"/>
</dbReference>
<name>A0A1Z3HGB7_9CYAN</name>
<gene>
    <name evidence="4" type="primary">dprA_1</name>
    <name evidence="4" type="ORF">XM38_002410</name>
</gene>
<keyword evidence="5" id="KW-1185">Reference proteome</keyword>
<dbReference type="EMBL" id="CP021983">
    <property type="protein sequence ID" value="ASC69314.1"/>
    <property type="molecule type" value="Genomic_DNA"/>
</dbReference>
<reference evidence="4 5" key="1">
    <citation type="journal article" date="2016" name="Biochim. Biophys. Acta">
        <title>Characterization of red-shifted phycobilisomes isolated from the chlorophyll f-containing cyanobacterium Halomicronema hongdechloris.</title>
        <authorList>
            <person name="Li Y."/>
            <person name="Lin Y."/>
            <person name="Garvey C.J."/>
            <person name="Birch D."/>
            <person name="Corkery R.W."/>
            <person name="Loughlin P.C."/>
            <person name="Scheer H."/>
            <person name="Willows R.D."/>
            <person name="Chen M."/>
        </authorList>
    </citation>
    <scope>NUCLEOTIDE SEQUENCE [LARGE SCALE GENOMIC DNA]</scope>
    <source>
        <strain evidence="4 5">C2206</strain>
    </source>
</reference>
<accession>A0A1Z3HGB7</accession>
<evidence type="ECO:0000259" key="3">
    <source>
        <dbReference type="Pfam" id="PF02481"/>
    </source>
</evidence>
<dbReference type="KEGG" id="hhg:XM38_002410"/>
<proteinExistence type="inferred from homology"/>
<comment type="similarity">
    <text evidence="1">Belongs to the DprA/Smf family.</text>
</comment>
<dbReference type="OrthoDB" id="9785707at2"/>
<organism evidence="4 5">
    <name type="scientific">Halomicronema hongdechloris C2206</name>
    <dbReference type="NCBI Taxonomy" id="1641165"/>
    <lineage>
        <taxon>Bacteria</taxon>
        <taxon>Bacillati</taxon>
        <taxon>Cyanobacteriota</taxon>
        <taxon>Cyanophyceae</taxon>
        <taxon>Nodosilineales</taxon>
        <taxon>Nodosilineaceae</taxon>
        <taxon>Halomicronema</taxon>
    </lineage>
</organism>
<dbReference type="Gene3D" id="3.40.50.450">
    <property type="match status" value="1"/>
</dbReference>
<dbReference type="Proteomes" id="UP000191901">
    <property type="component" value="Chromosome"/>
</dbReference>
<dbReference type="InterPro" id="IPR057666">
    <property type="entry name" value="DrpA_SLOG"/>
</dbReference>
<evidence type="ECO:0000256" key="2">
    <source>
        <dbReference type="SAM" id="Coils"/>
    </source>
</evidence>
<dbReference type="SUPFAM" id="SSF102405">
    <property type="entry name" value="MCP/YpsA-like"/>
    <property type="match status" value="1"/>
</dbReference>
<feature type="domain" description="Smf/DprA SLOG" evidence="3">
    <location>
        <begin position="101"/>
        <end position="298"/>
    </location>
</feature>
<sequence>MAILTHILQPDTQAILLLCAGFGQSRQVEPKPLSLSEYNSLAQKLQQQHLRPADLLSPDGQSWIQSEVNGSLSPQRIVHLLERGAMLAVAVENWTSKGLWILSRSDETYPQRLKRKLKHFSPPILYGVGNLALLSKGGLAVVGSRSIDDEGLGYTQRIAEKCAEQGIQIVSGGARGVDQTAMLASINAGGTSIGVLADSLIKAVVSTKYREGLRQGRVALVSSYDPSAGFNAGNAMNRNKYVYALADHALVVNSSYEKGGTWAGAKEELKRESHIPVWVRLEEDVPQGNHQLVQLGAIPFPIEPWNRNILNLLEEAKQLHRDKAQKNTSEQLELSEINNQKEQLSNIDIQKKEQLKKFPKNAYEAILPLLLYHLSEPKKDKEVAELLDVAIGQARLWLKKAVQEDLVKKEKSSYALNQNNSQLQLLKFNSVSADI</sequence>
<evidence type="ECO:0000313" key="4">
    <source>
        <dbReference type="EMBL" id="ASC69314.1"/>
    </source>
</evidence>